<evidence type="ECO:0000256" key="3">
    <source>
        <dbReference type="ARBA" id="ARBA00022787"/>
    </source>
</evidence>
<evidence type="ECO:0000313" key="13">
    <source>
        <dbReference type="Proteomes" id="UP000182334"/>
    </source>
</evidence>
<dbReference type="GO" id="GO:1990456">
    <property type="term" value="P:mitochondrion-endoplasmic reticulum membrane tethering"/>
    <property type="evidence" value="ECO:0007669"/>
    <property type="project" value="TreeGrafter"/>
</dbReference>
<dbReference type="STRING" id="45354.A0A1L0BYS8"/>
<evidence type="ECO:0000256" key="8">
    <source>
        <dbReference type="ARBA" id="ARBA00023136"/>
    </source>
</evidence>
<dbReference type="GO" id="GO:0015914">
    <property type="term" value="P:phospholipid transport"/>
    <property type="evidence" value="ECO:0007669"/>
    <property type="project" value="TreeGrafter"/>
</dbReference>
<dbReference type="CDD" id="cd21672">
    <property type="entry name" value="SMP_Mdm12"/>
    <property type="match status" value="1"/>
</dbReference>
<reference evidence="12 13" key="1">
    <citation type="submission" date="2016-10" db="EMBL/GenBank/DDBJ databases">
        <authorList>
            <person name="de Groot N.N."/>
        </authorList>
    </citation>
    <scope>NUCLEOTIDE SEQUENCE [LARGE SCALE GENOMIC DNA]</scope>
    <source>
        <strain evidence="12 13">CBS 141442</strain>
    </source>
</reference>
<keyword evidence="7 9" id="KW-0496">Mitochondrion</keyword>
<comment type="function">
    <text evidence="9">Component of the ERMES/MDM complex, which serves as a molecular tether to connect the endoplasmic reticulum (ER) and mitochondria. Components of this complex are involved in the control of mitochondrial shape and protein biogenesis, and function in nonvesicular lipid trafficking between the ER and mitochondria. MDM12 is required for the interaction of the ER-resident membrane protein MMM1 and the outer mitochondrial membrane-resident beta-barrel protein MDM10. The MDM12-MMM1 subcomplex functions in the major beta-barrel assembly pathway that is responsible for biogenesis of all mitochondrial outer membrane beta-barrel proteins, and acts in a late step after the SAM complex. The MDM10-MDM12-MMM1 subcomplex further acts in the TOM40-specific pathway after the action of the MDM12-MMM1 complex. Essential for establishing and maintaining the structure of mitochondria and maintenance of mtDNA nucleoids.</text>
</comment>
<dbReference type="GO" id="GO:0032865">
    <property type="term" value="C:ERMES complex"/>
    <property type="evidence" value="ECO:0007669"/>
    <property type="project" value="UniProtKB-UniRule"/>
</dbReference>
<keyword evidence="4 9" id="KW-0256">Endoplasmic reticulum</keyword>
<evidence type="ECO:0000256" key="4">
    <source>
        <dbReference type="ARBA" id="ARBA00022824"/>
    </source>
</evidence>
<dbReference type="Proteomes" id="UP000182334">
    <property type="component" value="Chromosome V"/>
</dbReference>
<comment type="similarity">
    <text evidence="9">Belongs to the MDM12 family.</text>
</comment>
<gene>
    <name evidence="9" type="primary">MDM12</name>
    <name evidence="12" type="ORF">SAMEA4029010_CIC11G00000001497</name>
</gene>
<dbReference type="GO" id="GO:0005789">
    <property type="term" value="C:endoplasmic reticulum membrane"/>
    <property type="evidence" value="ECO:0007669"/>
    <property type="project" value="UniProtKB-SubCell"/>
</dbReference>
<dbReference type="Pfam" id="PF26544">
    <property type="entry name" value="Mdm12"/>
    <property type="match status" value="2"/>
</dbReference>
<dbReference type="OrthoDB" id="3356905at2759"/>
<dbReference type="EMBL" id="LT635760">
    <property type="protein sequence ID" value="SGZ55562.1"/>
    <property type="molecule type" value="Genomic_DNA"/>
</dbReference>
<keyword evidence="6" id="KW-0446">Lipid-binding</keyword>
<keyword evidence="5" id="KW-0445">Lipid transport</keyword>
<keyword evidence="8 9" id="KW-0472">Membrane</keyword>
<sequence>MSFDIDWEKVIEDESINQGLEEILNEQLKKVTLPSFIDKLTVTSFSLGKIPPEITIRHIDNPFEEFYHDYNSDESITKVVKSLSPQLSESDSDNSDDEHLHHTTLNEFDNKEILPNFSPTPIETTSRKSLDIFKNFHNYNMNNVGLGHHDMDTPANFFSPNNYPFRANSTRQPEANKSENDIQFILDINYKGDASLEITVNLQVNYPSSHFISLPIKLRISDIVIHSLAAVAYLEKSVFITFLCDLNDTSSDYFTSSNSSGQSKVANMNGGNFVDYTGTNYRERIDVIKSVKIDTEIGEMENNILRNVGKVEKFLVEQLRSLIRDEIAWPNWICLDLDDDDDEDEGDHEDENESVDKDAKDHAMSDEGKEQLEHDNRDKRHDAEHDAEHEGEDETEMPIGDRGEDEGSDVNKVPETKL</sequence>
<name>A0A1L0BYS8_9ASCO</name>
<evidence type="ECO:0000256" key="9">
    <source>
        <dbReference type="HAMAP-Rule" id="MF_03104"/>
    </source>
</evidence>
<evidence type="ECO:0000256" key="1">
    <source>
        <dbReference type="ARBA" id="ARBA00004370"/>
    </source>
</evidence>
<organism evidence="12 13">
    <name type="scientific">Sungouiella intermedia</name>
    <dbReference type="NCBI Taxonomy" id="45354"/>
    <lineage>
        <taxon>Eukaryota</taxon>
        <taxon>Fungi</taxon>
        <taxon>Dikarya</taxon>
        <taxon>Ascomycota</taxon>
        <taxon>Saccharomycotina</taxon>
        <taxon>Pichiomycetes</taxon>
        <taxon>Metschnikowiaceae</taxon>
        <taxon>Sungouiella</taxon>
    </lineage>
</organism>
<keyword evidence="2" id="KW-0813">Transport</keyword>
<evidence type="ECO:0000256" key="6">
    <source>
        <dbReference type="ARBA" id="ARBA00023121"/>
    </source>
</evidence>
<comment type="subcellular location">
    <subcellularLocation>
        <location evidence="1">Membrane</location>
    </subcellularLocation>
    <subcellularLocation>
        <location evidence="9">Mitochondrion outer membrane</location>
        <topology evidence="9">Peripheral membrane protein</topology>
        <orientation evidence="9">Cytoplasmic side</orientation>
    </subcellularLocation>
    <subcellularLocation>
        <location evidence="9">Endoplasmic reticulum membrane</location>
        <topology evidence="9">Peripheral membrane protein</topology>
        <orientation evidence="9">Cytoplasmic side</orientation>
    </subcellularLocation>
    <text evidence="9">The ERMES/MDM complex localizes to a few discrete foci (around 10 per single cell), that represent mitochondria-endoplasmic reticulum junctions. These foci are often found next to mtDNA nucleoids.</text>
</comment>
<dbReference type="InterPro" id="IPR031468">
    <property type="entry name" value="SMP_LBD"/>
</dbReference>
<proteinExistence type="inferred from homology"/>
<evidence type="ECO:0000256" key="2">
    <source>
        <dbReference type="ARBA" id="ARBA00022448"/>
    </source>
</evidence>
<dbReference type="GO" id="GO:0045040">
    <property type="term" value="P:protein insertion into mitochondrial outer membrane"/>
    <property type="evidence" value="ECO:0007669"/>
    <property type="project" value="UniProtKB-UniRule"/>
</dbReference>
<accession>A0A1L0BYS8</accession>
<feature type="region of interest" description="Disordered" evidence="10">
    <location>
        <begin position="340"/>
        <end position="418"/>
    </location>
</feature>
<keyword evidence="3 9" id="KW-1000">Mitochondrion outer membrane</keyword>
<evidence type="ECO:0000256" key="5">
    <source>
        <dbReference type="ARBA" id="ARBA00023055"/>
    </source>
</evidence>
<dbReference type="InterPro" id="IPR027532">
    <property type="entry name" value="Mdm12"/>
</dbReference>
<feature type="compositionally biased region" description="Basic and acidic residues" evidence="10">
    <location>
        <begin position="354"/>
        <end position="388"/>
    </location>
</feature>
<protein>
    <recommendedName>
        <fullName evidence="9">Mitochondrial distribution and morphology protein 12</fullName>
    </recommendedName>
    <alternativeName>
        <fullName evidence="9">Mitochondrial inheritance component MDM12</fullName>
    </alternativeName>
</protein>
<dbReference type="AlphaFoldDB" id="A0A1L0BYS8"/>
<evidence type="ECO:0000256" key="10">
    <source>
        <dbReference type="SAM" id="MobiDB-lite"/>
    </source>
</evidence>
<dbReference type="PANTHER" id="PTHR28204">
    <property type="entry name" value="MITOCHONDRIAL DISTRIBUTION AND MORPHOLOGY PROTEIN 12"/>
    <property type="match status" value="1"/>
</dbReference>
<dbReference type="PROSITE" id="PS51847">
    <property type="entry name" value="SMP"/>
    <property type="match status" value="1"/>
</dbReference>
<feature type="domain" description="SMP-LTD" evidence="11">
    <location>
        <begin position="1"/>
        <end position="338"/>
    </location>
</feature>
<keyword evidence="13" id="KW-1185">Reference proteome</keyword>
<evidence type="ECO:0000259" key="11">
    <source>
        <dbReference type="PROSITE" id="PS51847"/>
    </source>
</evidence>
<feature type="compositionally biased region" description="Acidic residues" evidence="10">
    <location>
        <begin position="340"/>
        <end position="353"/>
    </location>
</feature>
<comment type="subunit">
    <text evidence="9">Component of the ER-mitochondria encounter structure (ERMES) or MDM complex, composed of MMM1, MDM10, MDM12 and MDM34. A MMM1 homodimer associates with one molecule of MDM12 on each side in a pairwise head-to-tail manner, and the SMP-LTD domains of MMM1 and MDM12 generate a continuous hydrophobic tunnel for phospholipid trafficking.</text>
</comment>
<evidence type="ECO:0000256" key="7">
    <source>
        <dbReference type="ARBA" id="ARBA00023128"/>
    </source>
</evidence>
<evidence type="ECO:0000313" key="12">
    <source>
        <dbReference type="EMBL" id="SGZ55562.1"/>
    </source>
</evidence>
<dbReference type="GO" id="GO:0008289">
    <property type="term" value="F:lipid binding"/>
    <property type="evidence" value="ECO:0007669"/>
    <property type="project" value="UniProtKB-KW"/>
</dbReference>
<dbReference type="HAMAP" id="MF_03104">
    <property type="entry name" value="Mdm12"/>
    <property type="match status" value="1"/>
</dbReference>
<dbReference type="PANTHER" id="PTHR28204:SF1">
    <property type="entry name" value="MITOCHONDRIAL DISTRIBUTION AND MORPHOLOGY PROTEIN 12"/>
    <property type="match status" value="1"/>
</dbReference>